<evidence type="ECO:0000256" key="3">
    <source>
        <dbReference type="SAM" id="MobiDB-lite"/>
    </source>
</evidence>
<feature type="domain" description="Remorin C-terminal" evidence="4">
    <location>
        <begin position="85"/>
        <end position="190"/>
    </location>
</feature>
<evidence type="ECO:0000313" key="6">
    <source>
        <dbReference type="EMBL" id="ABK23302.1"/>
    </source>
</evidence>
<keyword evidence="2" id="KW-0175">Coiled coil</keyword>
<feature type="coiled-coil region" evidence="2">
    <location>
        <begin position="120"/>
        <end position="162"/>
    </location>
</feature>
<proteinExistence type="evidence at transcript level"/>
<feature type="region of interest" description="Disordered" evidence="3">
    <location>
        <begin position="1"/>
        <end position="43"/>
    </location>
</feature>
<evidence type="ECO:0008006" key="7">
    <source>
        <dbReference type="Google" id="ProtNLM"/>
    </source>
</evidence>
<dbReference type="EMBL" id="EF083970">
    <property type="protein sequence ID" value="ABK23302.1"/>
    <property type="molecule type" value="mRNA"/>
</dbReference>
<reference evidence="6" key="1">
    <citation type="journal article" date="2008" name="BMC Genomics">
        <title>A conifer genomics resource of 200,000 spruce (Picea spp.) ESTs and 6,464 high-quality, sequence-finished full-length cDNAs for Sitka spruce (Picea sitchensis).</title>
        <authorList>
            <person name="Ralph S.G."/>
            <person name="Chun H.J."/>
            <person name="Kolosova N."/>
            <person name="Cooper D."/>
            <person name="Oddy C."/>
            <person name="Ritland C.E."/>
            <person name="Kirkpatrick R."/>
            <person name="Moore R."/>
            <person name="Barber S."/>
            <person name="Holt R.A."/>
            <person name="Jones S.J."/>
            <person name="Marra M.A."/>
            <person name="Douglas C.J."/>
            <person name="Ritland K."/>
            <person name="Bohlmann J."/>
        </authorList>
    </citation>
    <scope>NUCLEOTIDE SEQUENCE</scope>
    <source>
        <tissue evidence="6">Green portion of the leader tissue</tissue>
    </source>
</reference>
<dbReference type="InterPro" id="IPR005518">
    <property type="entry name" value="Remorin_N"/>
</dbReference>
<protein>
    <recommendedName>
        <fullName evidence="7">Remorin C-terminal domain-containing protein</fullName>
    </recommendedName>
</protein>
<feature type="domain" description="Remorin N-terminal" evidence="5">
    <location>
        <begin position="17"/>
        <end position="81"/>
    </location>
</feature>
<accession>A9NRP1</accession>
<dbReference type="InterPro" id="IPR005516">
    <property type="entry name" value="Remorin_C"/>
</dbReference>
<comment type="similarity">
    <text evidence="1">Belongs to the remorin family.</text>
</comment>
<evidence type="ECO:0000256" key="1">
    <source>
        <dbReference type="ARBA" id="ARBA00005711"/>
    </source>
</evidence>
<evidence type="ECO:0000256" key="2">
    <source>
        <dbReference type="SAM" id="Coils"/>
    </source>
</evidence>
<dbReference type="PANTHER" id="PTHR31775:SF5">
    <property type="entry name" value="REMORIN 1.4"/>
    <property type="match status" value="1"/>
</dbReference>
<organism evidence="6">
    <name type="scientific">Picea sitchensis</name>
    <name type="common">Sitka spruce</name>
    <name type="synonym">Pinus sitchensis</name>
    <dbReference type="NCBI Taxonomy" id="3332"/>
    <lineage>
        <taxon>Eukaryota</taxon>
        <taxon>Viridiplantae</taxon>
        <taxon>Streptophyta</taxon>
        <taxon>Embryophyta</taxon>
        <taxon>Tracheophyta</taxon>
        <taxon>Spermatophyta</taxon>
        <taxon>Pinopsida</taxon>
        <taxon>Pinidae</taxon>
        <taxon>Conifers I</taxon>
        <taxon>Pinales</taxon>
        <taxon>Pinaceae</taxon>
        <taxon>Picea</taxon>
    </lineage>
</organism>
<dbReference type="Pfam" id="PF03766">
    <property type="entry name" value="Remorin_N"/>
    <property type="match status" value="1"/>
</dbReference>
<feature type="compositionally biased region" description="Basic and acidic residues" evidence="3">
    <location>
        <begin position="34"/>
        <end position="43"/>
    </location>
</feature>
<sequence length="197" mass="21821">MAEEQAPSENSSAPIVTKDVLEENTASDQPAMVSEEKHATGDESKALAIVETEKKEAAVEPVLSKSSEGGSLDRDAFLVKVNTEKRLALVKAWEENEKAKAENKYYKSVSTITAWENTKKSSAETRMKRAEEKLEKQKAAYVEKMKNEIAIIHKQAEEKKAMAEAKRGEDMLKAEESSAKYNATGQVPKKFFLCFGG</sequence>
<name>A9NRP1_PICSI</name>
<dbReference type="Pfam" id="PF03763">
    <property type="entry name" value="Remorin_C"/>
    <property type="match status" value="1"/>
</dbReference>
<dbReference type="OMA" id="IAIVHKE"/>
<dbReference type="AlphaFoldDB" id="A9NRP1"/>
<evidence type="ECO:0000259" key="5">
    <source>
        <dbReference type="Pfam" id="PF03766"/>
    </source>
</evidence>
<dbReference type="PANTHER" id="PTHR31775">
    <property type="entry name" value="OS02G0117200 PROTEIN"/>
    <property type="match status" value="1"/>
</dbReference>
<evidence type="ECO:0000259" key="4">
    <source>
        <dbReference type="Pfam" id="PF03763"/>
    </source>
</evidence>